<dbReference type="Gene3D" id="1.10.760.10">
    <property type="entry name" value="Cytochrome c-like domain"/>
    <property type="match status" value="2"/>
</dbReference>
<feature type="binding site" description="covalent" evidence="8">
    <location>
        <position position="114"/>
    </location>
    <ligand>
        <name>heme c</name>
        <dbReference type="ChEBI" id="CHEBI:61717"/>
        <label>2</label>
    </ligand>
</feature>
<evidence type="ECO:0000259" key="11">
    <source>
        <dbReference type="PROSITE" id="PS51007"/>
    </source>
</evidence>
<keyword evidence="5" id="KW-0574">Periplasm</keyword>
<dbReference type="InterPro" id="IPR009056">
    <property type="entry name" value="Cyt_c-like_dom"/>
</dbReference>
<dbReference type="PIRSF" id="PIRSF000005">
    <property type="entry name" value="Cytochrome_c4"/>
    <property type="match status" value="1"/>
</dbReference>
<dbReference type="OrthoDB" id="9773456at2"/>
<evidence type="ECO:0000313" key="13">
    <source>
        <dbReference type="Proteomes" id="UP000002586"/>
    </source>
</evidence>
<dbReference type="InterPro" id="IPR050597">
    <property type="entry name" value="Cytochrome_c_Oxidase_Subunit"/>
</dbReference>
<organism evidence="12 13">
    <name type="scientific">Magnetococcus marinus (strain ATCC BAA-1437 / JCM 17883 / MC-1)</name>
    <dbReference type="NCBI Taxonomy" id="156889"/>
    <lineage>
        <taxon>Bacteria</taxon>
        <taxon>Pseudomonadati</taxon>
        <taxon>Pseudomonadota</taxon>
        <taxon>Magnetococcia</taxon>
        <taxon>Magnetococcales</taxon>
        <taxon>Magnetococcaceae</taxon>
        <taxon>Magnetococcus</taxon>
    </lineage>
</organism>
<dbReference type="InterPro" id="IPR024167">
    <property type="entry name" value="Cytochrome_c4-like"/>
</dbReference>
<evidence type="ECO:0000256" key="7">
    <source>
        <dbReference type="ARBA" id="ARBA00023004"/>
    </source>
</evidence>
<keyword evidence="6" id="KW-0249">Electron transport</keyword>
<dbReference type="Proteomes" id="UP000002586">
    <property type="component" value="Chromosome"/>
</dbReference>
<dbReference type="InterPro" id="IPR036909">
    <property type="entry name" value="Cyt_c-like_dom_sf"/>
</dbReference>
<dbReference type="Pfam" id="PF00034">
    <property type="entry name" value="Cytochrom_C"/>
    <property type="match status" value="1"/>
</dbReference>
<feature type="binding site" description="covalent" evidence="8">
    <location>
        <position position="29"/>
    </location>
    <ligand>
        <name>heme c</name>
        <dbReference type="ChEBI" id="CHEBI:61717"/>
        <label>1</label>
    </ligand>
</feature>
<keyword evidence="13" id="KW-1185">Reference proteome</keyword>
<feature type="binding site" description="axial binding residue" evidence="9">
    <location>
        <position position="30"/>
    </location>
    <ligand>
        <name>heme c</name>
        <dbReference type="ChEBI" id="CHEBI:61717"/>
        <label>1</label>
    </ligand>
    <ligandPart>
        <name>Fe</name>
        <dbReference type="ChEBI" id="CHEBI:18248"/>
    </ligandPart>
</feature>
<dbReference type="HOGENOM" id="CLU_076280_3_2_5"/>
<dbReference type="AlphaFoldDB" id="A0L3L5"/>
<feature type="chain" id="PRO_5002626855" evidence="10">
    <location>
        <begin position="20"/>
        <end position="183"/>
    </location>
</feature>
<evidence type="ECO:0000256" key="10">
    <source>
        <dbReference type="SAM" id="SignalP"/>
    </source>
</evidence>
<feature type="binding site" description="covalent" evidence="8">
    <location>
        <position position="117"/>
    </location>
    <ligand>
        <name>heme c</name>
        <dbReference type="ChEBI" id="CHEBI:61717"/>
        <label>2</label>
    </ligand>
</feature>
<reference evidence="13" key="1">
    <citation type="journal article" date="2009" name="Appl. Environ. Microbiol.">
        <title>Complete genome sequence of the chemolithoautotrophic marine magnetotactic coccus strain MC-1.</title>
        <authorList>
            <person name="Schubbe S."/>
            <person name="Williams T.J."/>
            <person name="Xie G."/>
            <person name="Kiss H.E."/>
            <person name="Brettin T.S."/>
            <person name="Martinez D."/>
            <person name="Ross C.A."/>
            <person name="Schuler D."/>
            <person name="Cox B.L."/>
            <person name="Nealson K.H."/>
            <person name="Bazylinski D.A."/>
        </authorList>
    </citation>
    <scope>NUCLEOTIDE SEQUENCE [LARGE SCALE GENOMIC DNA]</scope>
    <source>
        <strain evidence="13">ATCC BAA-1437 / JCM 17883 / MC-1</strain>
    </source>
</reference>
<feature type="binding site" description="covalent" evidence="8">
    <location>
        <position position="26"/>
    </location>
    <ligand>
        <name>heme c</name>
        <dbReference type="ChEBI" id="CHEBI:61717"/>
        <label>1</label>
    </ligand>
</feature>
<name>A0L3L5_MAGMM</name>
<dbReference type="EMBL" id="CP000471">
    <property type="protein sequence ID" value="ABK42558.1"/>
    <property type="molecule type" value="Genomic_DNA"/>
</dbReference>
<proteinExistence type="predicted"/>
<dbReference type="GO" id="GO:0020037">
    <property type="term" value="F:heme binding"/>
    <property type="evidence" value="ECO:0007669"/>
    <property type="project" value="InterPro"/>
</dbReference>
<dbReference type="PROSITE" id="PS51007">
    <property type="entry name" value="CYTC"/>
    <property type="match status" value="1"/>
</dbReference>
<dbReference type="PANTHER" id="PTHR33751:SF9">
    <property type="entry name" value="CYTOCHROME C4"/>
    <property type="match status" value="1"/>
</dbReference>
<dbReference type="PANTHER" id="PTHR33751">
    <property type="entry name" value="CBB3-TYPE CYTOCHROME C OXIDASE SUBUNIT FIXP"/>
    <property type="match status" value="1"/>
</dbReference>
<dbReference type="GO" id="GO:0005506">
    <property type="term" value="F:iron ion binding"/>
    <property type="evidence" value="ECO:0007669"/>
    <property type="project" value="InterPro"/>
</dbReference>
<dbReference type="eggNOG" id="COG2863">
    <property type="taxonomic scope" value="Bacteria"/>
</dbReference>
<gene>
    <name evidence="12" type="ordered locus">Mmc1_0029</name>
</gene>
<comment type="PTM">
    <text evidence="8">Binds 2 heme c groups covalently per subunit.</text>
</comment>
<comment type="subcellular location">
    <subcellularLocation>
        <location evidence="1">Periplasm</location>
    </subcellularLocation>
</comment>
<evidence type="ECO:0000256" key="6">
    <source>
        <dbReference type="ARBA" id="ARBA00022982"/>
    </source>
</evidence>
<dbReference type="STRING" id="156889.Mmc1_0029"/>
<evidence type="ECO:0000256" key="5">
    <source>
        <dbReference type="ARBA" id="ARBA00022764"/>
    </source>
</evidence>
<sequence>MLLRLCVVAVLMIPSPSYGGSLLEPCLPCHKKSGEPVKTDVTPLIGSQNTFYLTEVLKDYATGKRPTEVAAHRQIPPHQQAAYAAHFAQQRWVSPWQPVEQKRAERGKSLVKGCERCHREGGRVQFDENPRLAGQRMAYLRLRLHQFRTAGKIPPQPEKMRNFIGELNDEQIEDVVHFYANNR</sequence>
<feature type="binding site" description="axial binding residue" evidence="9">
    <location>
        <position position="118"/>
    </location>
    <ligand>
        <name>heme c</name>
        <dbReference type="ChEBI" id="CHEBI:61717"/>
        <label>2</label>
    </ligand>
    <ligandPart>
        <name>Fe</name>
        <dbReference type="ChEBI" id="CHEBI:18248"/>
    </ligandPart>
</feature>
<keyword evidence="4 9" id="KW-0479">Metal-binding</keyword>
<keyword evidence="2" id="KW-0813">Transport</keyword>
<accession>A0L3L5</accession>
<dbReference type="SUPFAM" id="SSF46626">
    <property type="entry name" value="Cytochrome c"/>
    <property type="match status" value="2"/>
</dbReference>
<keyword evidence="10" id="KW-0732">Signal</keyword>
<dbReference type="KEGG" id="mgm:Mmc1_0029"/>
<evidence type="ECO:0000256" key="3">
    <source>
        <dbReference type="ARBA" id="ARBA00022617"/>
    </source>
</evidence>
<evidence type="ECO:0000256" key="2">
    <source>
        <dbReference type="ARBA" id="ARBA00022448"/>
    </source>
</evidence>
<feature type="domain" description="Cytochrome c" evidence="11">
    <location>
        <begin position="102"/>
        <end position="183"/>
    </location>
</feature>
<keyword evidence="7 9" id="KW-0408">Iron</keyword>
<evidence type="ECO:0000256" key="4">
    <source>
        <dbReference type="ARBA" id="ARBA00022723"/>
    </source>
</evidence>
<evidence type="ECO:0000256" key="8">
    <source>
        <dbReference type="PIRSR" id="PIRSR000005-1"/>
    </source>
</evidence>
<feature type="signal peptide" evidence="10">
    <location>
        <begin position="1"/>
        <end position="19"/>
    </location>
</feature>
<evidence type="ECO:0000256" key="9">
    <source>
        <dbReference type="PIRSR" id="PIRSR000005-2"/>
    </source>
</evidence>
<dbReference type="RefSeq" id="WP_011711732.1">
    <property type="nucleotide sequence ID" value="NC_008576.1"/>
</dbReference>
<reference evidence="12 13" key="2">
    <citation type="journal article" date="2012" name="Int. J. Syst. Evol. Microbiol.">
        <title>Magnetococcus marinus gen. nov., sp. nov., a marine, magnetotactic bacterium that represents a novel lineage (Magnetococcaceae fam. nov.; Magnetococcales ord. nov.) at the base of the Alphaproteobacteria.</title>
        <authorList>
            <person name="Bazylinski D.A."/>
            <person name="Williams T.J."/>
            <person name="Lefevre C.T."/>
            <person name="Berg R.J."/>
            <person name="Zhang C.L."/>
            <person name="Bowser S.S."/>
            <person name="Dean A.J."/>
            <person name="Beveridge T.J."/>
        </authorList>
    </citation>
    <scope>NUCLEOTIDE SEQUENCE [LARGE SCALE GENOMIC DNA]</scope>
    <source>
        <strain evidence="13">ATCC BAA-1437 / JCM 17883 / MC-1</strain>
    </source>
</reference>
<protein>
    <submittedName>
        <fullName evidence="12">Cytochrome c553</fullName>
    </submittedName>
</protein>
<dbReference type="GO" id="GO:0042597">
    <property type="term" value="C:periplasmic space"/>
    <property type="evidence" value="ECO:0007669"/>
    <property type="project" value="UniProtKB-SubCell"/>
</dbReference>
<evidence type="ECO:0000256" key="1">
    <source>
        <dbReference type="ARBA" id="ARBA00004418"/>
    </source>
</evidence>
<dbReference type="GO" id="GO:0009055">
    <property type="term" value="F:electron transfer activity"/>
    <property type="evidence" value="ECO:0007669"/>
    <property type="project" value="InterPro"/>
</dbReference>
<keyword evidence="3 8" id="KW-0349">Heme</keyword>
<feature type="binding site" description="axial binding residue" evidence="9">
    <location>
        <position position="160"/>
    </location>
    <ligand>
        <name>heme c</name>
        <dbReference type="ChEBI" id="CHEBI:61717"/>
        <label>2</label>
    </ligand>
    <ligandPart>
        <name>Fe</name>
        <dbReference type="ChEBI" id="CHEBI:18248"/>
    </ligandPart>
</feature>
<evidence type="ECO:0000313" key="12">
    <source>
        <dbReference type="EMBL" id="ABK42558.1"/>
    </source>
</evidence>